<dbReference type="RefSeq" id="WP_219083464.1">
    <property type="nucleotide sequence ID" value="NZ_CP079216.1"/>
</dbReference>
<dbReference type="PANTHER" id="PTHR43046:SF14">
    <property type="entry name" value="MUTT_NUDIX FAMILY PROTEIN"/>
    <property type="match status" value="1"/>
</dbReference>
<protein>
    <submittedName>
        <fullName evidence="4">NUDIX domain-containing protein</fullName>
    </submittedName>
</protein>
<dbReference type="PROSITE" id="PS00893">
    <property type="entry name" value="NUDIX_BOX"/>
    <property type="match status" value="1"/>
</dbReference>
<feature type="domain" description="Nudix hydrolase" evidence="3">
    <location>
        <begin position="2"/>
        <end position="131"/>
    </location>
</feature>
<sequence>MEPVIVVSAVVLRDEAGRVLLVRKRGTTMWMNPGGKPEAGESAADCAVREVREELGLALDAARLVDLGEHSARAANESGHLVLARVFQWPDPVATPTPAAEIEAVRWVETTLRDADLAPLFTGQIAPQLSRS</sequence>
<dbReference type="Proteomes" id="UP000824504">
    <property type="component" value="Chromosome"/>
</dbReference>
<keyword evidence="5" id="KW-1185">Reference proteome</keyword>
<comment type="cofactor">
    <cofactor evidence="1">
        <name>Mg(2+)</name>
        <dbReference type="ChEBI" id="CHEBI:18420"/>
    </cofactor>
</comment>
<keyword evidence="2" id="KW-0378">Hydrolase</keyword>
<name>A0ABX8SLL5_9ACTN</name>
<evidence type="ECO:0000256" key="2">
    <source>
        <dbReference type="ARBA" id="ARBA00022801"/>
    </source>
</evidence>
<evidence type="ECO:0000259" key="3">
    <source>
        <dbReference type="PROSITE" id="PS51462"/>
    </source>
</evidence>
<accession>A0ABX8SLL5</accession>
<reference evidence="4 5" key="1">
    <citation type="submission" date="2021-07" db="EMBL/GenBank/DDBJ databases">
        <title>complete genome sequencing of Tessaracoccus sp.J1M15.</title>
        <authorList>
            <person name="Bae J.-W."/>
            <person name="Kim D.-y."/>
        </authorList>
    </citation>
    <scope>NUCLEOTIDE SEQUENCE [LARGE SCALE GENOMIC DNA]</scope>
    <source>
        <strain evidence="4 5">J1M15</strain>
    </source>
</reference>
<evidence type="ECO:0000313" key="4">
    <source>
        <dbReference type="EMBL" id="QXT63535.1"/>
    </source>
</evidence>
<dbReference type="Pfam" id="PF00293">
    <property type="entry name" value="NUDIX"/>
    <property type="match status" value="1"/>
</dbReference>
<dbReference type="InterPro" id="IPR000086">
    <property type="entry name" value="NUDIX_hydrolase_dom"/>
</dbReference>
<dbReference type="PANTHER" id="PTHR43046">
    <property type="entry name" value="GDP-MANNOSE MANNOSYL HYDROLASE"/>
    <property type="match status" value="1"/>
</dbReference>
<evidence type="ECO:0000313" key="5">
    <source>
        <dbReference type="Proteomes" id="UP000824504"/>
    </source>
</evidence>
<evidence type="ECO:0000256" key="1">
    <source>
        <dbReference type="ARBA" id="ARBA00001946"/>
    </source>
</evidence>
<proteinExistence type="predicted"/>
<organism evidence="4 5">
    <name type="scientific">Tessaracoccus palaemonis</name>
    <dbReference type="NCBI Taxonomy" id="2829499"/>
    <lineage>
        <taxon>Bacteria</taxon>
        <taxon>Bacillati</taxon>
        <taxon>Actinomycetota</taxon>
        <taxon>Actinomycetes</taxon>
        <taxon>Propionibacteriales</taxon>
        <taxon>Propionibacteriaceae</taxon>
        <taxon>Tessaracoccus</taxon>
    </lineage>
</organism>
<dbReference type="EMBL" id="CP079216">
    <property type="protein sequence ID" value="QXT63535.1"/>
    <property type="molecule type" value="Genomic_DNA"/>
</dbReference>
<dbReference type="InterPro" id="IPR020084">
    <property type="entry name" value="NUDIX_hydrolase_CS"/>
</dbReference>
<dbReference type="CDD" id="cd04690">
    <property type="entry name" value="NUDIX_Hydrolase"/>
    <property type="match status" value="1"/>
</dbReference>
<dbReference type="PROSITE" id="PS51462">
    <property type="entry name" value="NUDIX"/>
    <property type="match status" value="1"/>
</dbReference>
<gene>
    <name evidence="4" type="ORF">KDB89_03400</name>
</gene>